<comment type="similarity">
    <text evidence="1">Belongs to the avfA family.</text>
</comment>
<dbReference type="InterPro" id="IPR036291">
    <property type="entry name" value="NAD(P)-bd_dom_sf"/>
</dbReference>
<dbReference type="Gene3D" id="3.40.50.720">
    <property type="entry name" value="NAD(P)-binding Rossmann-like Domain"/>
    <property type="match status" value="1"/>
</dbReference>
<feature type="domain" description="NAD(P)-binding" evidence="2">
    <location>
        <begin position="9"/>
        <end position="221"/>
    </location>
</feature>
<comment type="caution">
    <text evidence="3">The sequence shown here is derived from an EMBL/GenBank/DDBJ whole genome shotgun (WGS) entry which is preliminary data.</text>
</comment>
<gene>
    <name evidence="3" type="ORF">B0J15DRAFT_537792</name>
</gene>
<evidence type="ECO:0000313" key="3">
    <source>
        <dbReference type="EMBL" id="KAH7243888.1"/>
    </source>
</evidence>
<name>A0A9P9GQJ0_FUSSL</name>
<dbReference type="EMBL" id="JAGTJS010000018">
    <property type="protein sequence ID" value="KAH7243888.1"/>
    <property type="molecule type" value="Genomic_DNA"/>
</dbReference>
<dbReference type="PANTHER" id="PTHR15020:SF50">
    <property type="entry name" value="UPF0659 PROTEIN YMR090W"/>
    <property type="match status" value="1"/>
</dbReference>
<sequence length="262" mass="28626">MNRHVLILGGHGRIAQILTQQLLKKSWTVTSVIRSQDQVSQIESLAAAGQGKLNVLVRNLEHIKDISQARSVLDEVTPDAVVWSAGAGGEGGPDRTFAIDRDAAINFIKAAVQTPTIKKLILISYLACRRKPPSWWDRDAWEYAQEMQSGGLLSYCQAKLAADEVILQEASNRADFSGISLRLGILSDEPAGPIELGKTRTSRGNVSRASAAKVIVSLLEHNTVRTSWLDMLDGAEDIETAVERVVNNWEDAAEEEGNQTQT</sequence>
<dbReference type="AlphaFoldDB" id="A0A9P9GQJ0"/>
<dbReference type="OrthoDB" id="10254604at2759"/>
<accession>A0A9P9GQJ0</accession>
<protein>
    <recommendedName>
        <fullName evidence="2">NAD(P)-binding domain-containing protein</fullName>
    </recommendedName>
</protein>
<dbReference type="SUPFAM" id="SSF51735">
    <property type="entry name" value="NAD(P)-binding Rossmann-fold domains"/>
    <property type="match status" value="1"/>
</dbReference>
<reference evidence="3" key="1">
    <citation type="journal article" date="2021" name="Nat. Commun.">
        <title>Genetic determinants of endophytism in the Arabidopsis root mycobiome.</title>
        <authorList>
            <person name="Mesny F."/>
            <person name="Miyauchi S."/>
            <person name="Thiergart T."/>
            <person name="Pickel B."/>
            <person name="Atanasova L."/>
            <person name="Karlsson M."/>
            <person name="Huettel B."/>
            <person name="Barry K.W."/>
            <person name="Haridas S."/>
            <person name="Chen C."/>
            <person name="Bauer D."/>
            <person name="Andreopoulos W."/>
            <person name="Pangilinan J."/>
            <person name="LaButti K."/>
            <person name="Riley R."/>
            <person name="Lipzen A."/>
            <person name="Clum A."/>
            <person name="Drula E."/>
            <person name="Henrissat B."/>
            <person name="Kohler A."/>
            <person name="Grigoriev I.V."/>
            <person name="Martin F.M."/>
            <person name="Hacquard S."/>
        </authorList>
    </citation>
    <scope>NUCLEOTIDE SEQUENCE</scope>
    <source>
        <strain evidence="3">FSSC 5 MPI-SDFR-AT-0091</strain>
    </source>
</reference>
<proteinExistence type="inferred from homology"/>
<evidence type="ECO:0000259" key="2">
    <source>
        <dbReference type="Pfam" id="PF13460"/>
    </source>
</evidence>
<keyword evidence="4" id="KW-1185">Reference proteome</keyword>
<dbReference type="Pfam" id="PF13460">
    <property type="entry name" value="NAD_binding_10"/>
    <property type="match status" value="1"/>
</dbReference>
<dbReference type="PANTHER" id="PTHR15020">
    <property type="entry name" value="FLAVIN REDUCTASE-RELATED"/>
    <property type="match status" value="1"/>
</dbReference>
<evidence type="ECO:0000256" key="1">
    <source>
        <dbReference type="ARBA" id="ARBA00038376"/>
    </source>
</evidence>
<evidence type="ECO:0000313" key="4">
    <source>
        <dbReference type="Proteomes" id="UP000736672"/>
    </source>
</evidence>
<organism evidence="3 4">
    <name type="scientific">Fusarium solani</name>
    <name type="common">Filamentous fungus</name>
    <dbReference type="NCBI Taxonomy" id="169388"/>
    <lineage>
        <taxon>Eukaryota</taxon>
        <taxon>Fungi</taxon>
        <taxon>Dikarya</taxon>
        <taxon>Ascomycota</taxon>
        <taxon>Pezizomycotina</taxon>
        <taxon>Sordariomycetes</taxon>
        <taxon>Hypocreomycetidae</taxon>
        <taxon>Hypocreales</taxon>
        <taxon>Nectriaceae</taxon>
        <taxon>Fusarium</taxon>
        <taxon>Fusarium solani species complex</taxon>
    </lineage>
</organism>
<dbReference type="InterPro" id="IPR016040">
    <property type="entry name" value="NAD(P)-bd_dom"/>
</dbReference>
<dbReference type="Proteomes" id="UP000736672">
    <property type="component" value="Unassembled WGS sequence"/>
</dbReference>